<sequence>MASANLRILNAVVARAGGAWGQKTPSGGPDSSPRFFQDALEGALAPKTPSGSPLASPRLLGALTPRRSLQIGVAVRARWQRPGPTPSRRELAAGLSLSLSLFRAAARGLNADWEPGGDLARY</sequence>
<organism evidence="1 2">
    <name type="scientific">Prorocentrum cordatum</name>
    <dbReference type="NCBI Taxonomy" id="2364126"/>
    <lineage>
        <taxon>Eukaryota</taxon>
        <taxon>Sar</taxon>
        <taxon>Alveolata</taxon>
        <taxon>Dinophyceae</taxon>
        <taxon>Prorocentrales</taxon>
        <taxon>Prorocentraceae</taxon>
        <taxon>Prorocentrum</taxon>
    </lineage>
</organism>
<evidence type="ECO:0000313" key="2">
    <source>
        <dbReference type="Proteomes" id="UP001189429"/>
    </source>
</evidence>
<dbReference type="Proteomes" id="UP001189429">
    <property type="component" value="Unassembled WGS sequence"/>
</dbReference>
<keyword evidence="2" id="KW-1185">Reference proteome</keyword>
<accession>A0ABN9WK96</accession>
<proteinExistence type="predicted"/>
<gene>
    <name evidence="1" type="ORF">PCOR1329_LOCUS67173</name>
</gene>
<dbReference type="EMBL" id="CAUYUJ010018693">
    <property type="protein sequence ID" value="CAK0885592.1"/>
    <property type="molecule type" value="Genomic_DNA"/>
</dbReference>
<protein>
    <submittedName>
        <fullName evidence="1">Uncharacterized protein</fullName>
    </submittedName>
</protein>
<reference evidence="1" key="1">
    <citation type="submission" date="2023-10" db="EMBL/GenBank/DDBJ databases">
        <authorList>
            <person name="Chen Y."/>
            <person name="Shah S."/>
            <person name="Dougan E. K."/>
            <person name="Thang M."/>
            <person name="Chan C."/>
        </authorList>
    </citation>
    <scope>NUCLEOTIDE SEQUENCE [LARGE SCALE GENOMIC DNA]</scope>
</reference>
<name>A0ABN9WK96_9DINO</name>
<comment type="caution">
    <text evidence="1">The sequence shown here is derived from an EMBL/GenBank/DDBJ whole genome shotgun (WGS) entry which is preliminary data.</text>
</comment>
<evidence type="ECO:0000313" key="1">
    <source>
        <dbReference type="EMBL" id="CAK0885592.1"/>
    </source>
</evidence>